<dbReference type="AlphaFoldDB" id="A0AAD4GPA5"/>
<dbReference type="Gene3D" id="3.50.50.60">
    <property type="entry name" value="FAD/NAD(P)-binding domain"/>
    <property type="match status" value="3"/>
</dbReference>
<dbReference type="PANTHER" id="PTHR43098">
    <property type="entry name" value="L-ORNITHINE N(5)-MONOOXYGENASE-RELATED"/>
    <property type="match status" value="1"/>
</dbReference>
<dbReference type="Proteomes" id="UP001194746">
    <property type="component" value="Unassembled WGS sequence"/>
</dbReference>
<keyword evidence="7" id="KW-0560">Oxidoreductase</keyword>
<evidence type="ECO:0000256" key="2">
    <source>
        <dbReference type="ARBA" id="ARBA00004721"/>
    </source>
</evidence>
<dbReference type="Pfam" id="PF13450">
    <property type="entry name" value="NAD_binding_8"/>
    <property type="match status" value="1"/>
</dbReference>
<keyword evidence="4" id="KW-0285">Flavoprotein</keyword>
<evidence type="ECO:0000256" key="6">
    <source>
        <dbReference type="ARBA" id="ARBA00022857"/>
    </source>
</evidence>
<keyword evidence="8" id="KW-0812">Transmembrane</keyword>
<keyword evidence="8" id="KW-1133">Transmembrane helix</keyword>
<dbReference type="SUPFAM" id="SSF51905">
    <property type="entry name" value="FAD/NAD(P)-binding domain"/>
    <property type="match status" value="3"/>
</dbReference>
<evidence type="ECO:0000256" key="5">
    <source>
        <dbReference type="ARBA" id="ARBA00022827"/>
    </source>
</evidence>
<evidence type="ECO:0000256" key="4">
    <source>
        <dbReference type="ARBA" id="ARBA00022630"/>
    </source>
</evidence>
<name>A0AAD4GPA5_ASPNN</name>
<reference evidence="9" key="2">
    <citation type="submission" date="2020-02" db="EMBL/GenBank/DDBJ databases">
        <authorList>
            <person name="Gilchrist C.L.M."/>
            <person name="Chooi Y.-H."/>
        </authorList>
    </citation>
    <scope>NUCLEOTIDE SEQUENCE</scope>
    <source>
        <strain evidence="9">MST-FP2251</strain>
    </source>
</reference>
<keyword evidence="8" id="KW-0472">Membrane</keyword>
<evidence type="ECO:0000256" key="1">
    <source>
        <dbReference type="ARBA" id="ARBA00001974"/>
    </source>
</evidence>
<accession>A0AAD4GPA5</accession>
<dbReference type="GO" id="GO:0004499">
    <property type="term" value="F:N,N-dimethylaniline monooxygenase activity"/>
    <property type="evidence" value="ECO:0007669"/>
    <property type="project" value="InterPro"/>
</dbReference>
<keyword evidence="10" id="KW-1185">Reference proteome</keyword>
<evidence type="ECO:0000313" key="9">
    <source>
        <dbReference type="EMBL" id="KAF9884246.1"/>
    </source>
</evidence>
<dbReference type="PRINTS" id="PR00411">
    <property type="entry name" value="PNDRDTASEI"/>
</dbReference>
<evidence type="ECO:0000256" key="8">
    <source>
        <dbReference type="SAM" id="Phobius"/>
    </source>
</evidence>
<evidence type="ECO:0000256" key="3">
    <source>
        <dbReference type="ARBA" id="ARBA00010139"/>
    </source>
</evidence>
<sequence length="632" mass="70757">MGSILADQTRQEVEQRYQLERSKQLQGRDLTSVEITTNDRFKSFGQDPWVTPDAAANPHEQLLRQQQHHRVLVLGAGFGGLLFAIRLIQSGAFTAEDIVLLDTAGGFGGTWYWNRYPGLMCDVESYIYMPLLEETGYMPRDKYASGNDLRGYAELLAQKWGLTNRAIFRTSLKSLDWDDQQKQWRAHAVQTVSSSQEEPLDLTAEFVMLASGTFAGPKMPDFSNVADYKGPIFHTSRWDYTCTGGSPENPEMIHLHDKKVGVIGTGATAIQVVPQLSRWAKELVVFQRTPSSVDQRNNRPTDPAWWDQQIQSQGPGWQRRRMENFNAFISNDPTVPSVDMVGDGWTSMQSFSVLTGSKRSLAPGYLEEMHERDLNRQEQIRHRVRETVQDPGSAEALMPWYNGWCKRPCFHDDYLPAFNKPNVSLVNIRGKRIDQFTERGIVVDGTEHELDVIVLSTGYSLSKLDPASRGDFSVTGRNGISLKDKWQTQLATLHGVVTRDFPNLFFPGPSQAAASANQMYVLDQLSAHVGYIVSEAVRRTGVGQKVLIEPSATAEEAWAFQIMSRARAMAAIVACTPGYYNAEGEAGKATSIEAQMSGARMAIWGEGITSYIQVIEKWRQQGELEGLEVQVV</sequence>
<comment type="cofactor">
    <cofactor evidence="1">
        <name>FAD</name>
        <dbReference type="ChEBI" id="CHEBI:57692"/>
    </cofactor>
</comment>
<comment type="caution">
    <text evidence="9">The sequence shown here is derived from an EMBL/GenBank/DDBJ whole genome shotgun (WGS) entry which is preliminary data.</text>
</comment>
<dbReference type="GO" id="GO:0050661">
    <property type="term" value="F:NADP binding"/>
    <property type="evidence" value="ECO:0007669"/>
    <property type="project" value="InterPro"/>
</dbReference>
<comment type="similarity">
    <text evidence="3">Belongs to the FAD-binding monooxygenase family.</text>
</comment>
<dbReference type="InterPro" id="IPR020946">
    <property type="entry name" value="Flavin_mOase-like"/>
</dbReference>
<evidence type="ECO:0000313" key="10">
    <source>
        <dbReference type="Proteomes" id="UP001194746"/>
    </source>
</evidence>
<dbReference type="EMBL" id="VCAU01000129">
    <property type="protein sequence ID" value="KAF9884246.1"/>
    <property type="molecule type" value="Genomic_DNA"/>
</dbReference>
<keyword evidence="6" id="KW-0521">NADP</keyword>
<feature type="transmembrane region" description="Helical" evidence="8">
    <location>
        <begin position="71"/>
        <end position="88"/>
    </location>
</feature>
<dbReference type="InterPro" id="IPR036188">
    <property type="entry name" value="FAD/NAD-bd_sf"/>
</dbReference>
<gene>
    <name evidence="9" type="ORF">FE257_001978</name>
</gene>
<dbReference type="InterPro" id="IPR050775">
    <property type="entry name" value="FAD-binding_Monooxygenases"/>
</dbReference>
<comment type="pathway">
    <text evidence="2">Secondary metabolite biosynthesis; terpenoid biosynthesis.</text>
</comment>
<dbReference type="PANTHER" id="PTHR43098:SF2">
    <property type="entry name" value="FAD-BINDING MONOOXYGENASE AUSB-RELATED"/>
    <property type="match status" value="1"/>
</dbReference>
<evidence type="ECO:0000256" key="7">
    <source>
        <dbReference type="ARBA" id="ARBA00023002"/>
    </source>
</evidence>
<keyword evidence="5" id="KW-0274">FAD</keyword>
<dbReference type="GO" id="GO:0050660">
    <property type="term" value="F:flavin adenine dinucleotide binding"/>
    <property type="evidence" value="ECO:0007669"/>
    <property type="project" value="InterPro"/>
</dbReference>
<protein>
    <recommendedName>
        <fullName evidence="11">FAD/NAD(P)-binding domain-containing protein</fullName>
    </recommendedName>
</protein>
<organism evidence="9 10">
    <name type="scientific">Aspergillus nanangensis</name>
    <dbReference type="NCBI Taxonomy" id="2582783"/>
    <lineage>
        <taxon>Eukaryota</taxon>
        <taxon>Fungi</taxon>
        <taxon>Dikarya</taxon>
        <taxon>Ascomycota</taxon>
        <taxon>Pezizomycotina</taxon>
        <taxon>Eurotiomycetes</taxon>
        <taxon>Eurotiomycetidae</taxon>
        <taxon>Eurotiales</taxon>
        <taxon>Aspergillaceae</taxon>
        <taxon>Aspergillus</taxon>
        <taxon>Aspergillus subgen. Circumdati</taxon>
    </lineage>
</organism>
<dbReference type="Pfam" id="PF00743">
    <property type="entry name" value="FMO-like"/>
    <property type="match status" value="1"/>
</dbReference>
<reference evidence="9" key="1">
    <citation type="journal article" date="2019" name="Beilstein J. Org. Chem.">
        <title>Nanangenines: drimane sesquiterpenoids as the dominant metabolite cohort of a novel Australian fungus, Aspergillus nanangensis.</title>
        <authorList>
            <person name="Lacey H.J."/>
            <person name="Gilchrist C.L.M."/>
            <person name="Crombie A."/>
            <person name="Kalaitzis J.A."/>
            <person name="Vuong D."/>
            <person name="Rutledge P.J."/>
            <person name="Turner P."/>
            <person name="Pitt J.I."/>
            <person name="Lacey E."/>
            <person name="Chooi Y.H."/>
            <person name="Piggott A.M."/>
        </authorList>
    </citation>
    <scope>NUCLEOTIDE SEQUENCE</scope>
    <source>
        <strain evidence="9">MST-FP2251</strain>
    </source>
</reference>
<evidence type="ECO:0008006" key="11">
    <source>
        <dbReference type="Google" id="ProtNLM"/>
    </source>
</evidence>
<proteinExistence type="inferred from homology"/>